<dbReference type="Proteomes" id="UP000694564">
    <property type="component" value="Chromosome 17"/>
</dbReference>
<comment type="similarity">
    <text evidence="2">Belongs to the CD225/Dispanin family.</text>
</comment>
<dbReference type="PANTHER" id="PTHR14768:SF5">
    <property type="entry name" value="TRANSMEMBRANE PROTEIN PMIS2"/>
    <property type="match status" value="1"/>
</dbReference>
<sequence length="93" mass="10183">MAPKPPPPPKPVVNQTPEEKAFYAPNHLCLIIFAILLFPPCGIAAFKMRQQTMEANKTSNWEVAYKKSRTAGWLAVLGIITGLGIIYGAALFL</sequence>
<dbReference type="GeneTree" id="ENSGT00950000183147"/>
<accession>A0A8D2CQ79</accession>
<keyword evidence="8" id="KW-1185">Reference proteome</keyword>
<evidence type="ECO:0000256" key="1">
    <source>
        <dbReference type="ARBA" id="ARBA00004370"/>
    </source>
</evidence>
<evidence type="ECO:0000313" key="7">
    <source>
        <dbReference type="Ensembl" id="ENSSVLP00005011649.1"/>
    </source>
</evidence>
<dbReference type="Pfam" id="PF04505">
    <property type="entry name" value="CD225"/>
    <property type="match status" value="1"/>
</dbReference>
<organism evidence="7 8">
    <name type="scientific">Sciurus vulgaris</name>
    <name type="common">Eurasian red squirrel</name>
    <dbReference type="NCBI Taxonomy" id="55149"/>
    <lineage>
        <taxon>Eukaryota</taxon>
        <taxon>Metazoa</taxon>
        <taxon>Chordata</taxon>
        <taxon>Craniata</taxon>
        <taxon>Vertebrata</taxon>
        <taxon>Euteleostomi</taxon>
        <taxon>Mammalia</taxon>
        <taxon>Eutheria</taxon>
        <taxon>Euarchontoglires</taxon>
        <taxon>Glires</taxon>
        <taxon>Rodentia</taxon>
        <taxon>Sciuromorpha</taxon>
        <taxon>Sciuridae</taxon>
        <taxon>Sciurinae</taxon>
        <taxon>Sciurini</taxon>
        <taxon>Sciurus</taxon>
    </lineage>
</organism>
<evidence type="ECO:0000256" key="6">
    <source>
        <dbReference type="SAM" id="Phobius"/>
    </source>
</evidence>
<keyword evidence="5 6" id="KW-0472">Membrane</keyword>
<evidence type="ECO:0000256" key="2">
    <source>
        <dbReference type="ARBA" id="ARBA00006843"/>
    </source>
</evidence>
<keyword evidence="3 6" id="KW-0812">Transmembrane</keyword>
<feature type="transmembrane region" description="Helical" evidence="6">
    <location>
        <begin position="71"/>
        <end position="92"/>
    </location>
</feature>
<dbReference type="Ensembl" id="ENSSVLT00005012900.1">
    <property type="protein sequence ID" value="ENSSVLP00005011649.1"/>
    <property type="gene ID" value="ENSSVLG00005009271.1"/>
</dbReference>
<dbReference type="PANTHER" id="PTHR14768">
    <property type="entry name" value="UPF0338 PROTEIN"/>
    <property type="match status" value="1"/>
</dbReference>
<evidence type="ECO:0000313" key="8">
    <source>
        <dbReference type="Proteomes" id="UP000694564"/>
    </source>
</evidence>
<keyword evidence="4 6" id="KW-1133">Transmembrane helix</keyword>
<evidence type="ECO:0000256" key="3">
    <source>
        <dbReference type="ARBA" id="ARBA00022692"/>
    </source>
</evidence>
<evidence type="ECO:0000256" key="5">
    <source>
        <dbReference type="ARBA" id="ARBA00023136"/>
    </source>
</evidence>
<dbReference type="OrthoDB" id="9808647at2759"/>
<dbReference type="AlphaFoldDB" id="A0A8D2CQ79"/>
<reference evidence="7" key="2">
    <citation type="submission" date="2025-09" db="UniProtKB">
        <authorList>
            <consortium name="Ensembl"/>
        </authorList>
    </citation>
    <scope>IDENTIFICATION</scope>
</reference>
<dbReference type="GO" id="GO:0016020">
    <property type="term" value="C:membrane"/>
    <property type="evidence" value="ECO:0007669"/>
    <property type="project" value="UniProtKB-SubCell"/>
</dbReference>
<protein>
    <submittedName>
        <fullName evidence="7">Uncharacterized protein</fullName>
    </submittedName>
</protein>
<comment type="subcellular location">
    <subcellularLocation>
        <location evidence="1">Membrane</location>
    </subcellularLocation>
</comment>
<reference evidence="7" key="1">
    <citation type="submission" date="2025-08" db="UniProtKB">
        <authorList>
            <consortium name="Ensembl"/>
        </authorList>
    </citation>
    <scope>IDENTIFICATION</scope>
</reference>
<feature type="transmembrane region" description="Helical" evidence="6">
    <location>
        <begin position="24"/>
        <end position="46"/>
    </location>
</feature>
<proteinExistence type="inferred from homology"/>
<evidence type="ECO:0000256" key="4">
    <source>
        <dbReference type="ARBA" id="ARBA00022989"/>
    </source>
</evidence>
<dbReference type="InterPro" id="IPR007593">
    <property type="entry name" value="CD225/Dispanin_fam"/>
</dbReference>
<name>A0A8D2CQ79_SCIVU</name>